<dbReference type="Pfam" id="PF00196">
    <property type="entry name" value="GerE"/>
    <property type="match status" value="1"/>
</dbReference>
<dbReference type="SUPFAM" id="SSF46894">
    <property type="entry name" value="C-terminal effector domain of the bipartite response regulators"/>
    <property type="match status" value="1"/>
</dbReference>
<evidence type="ECO:0000259" key="3">
    <source>
        <dbReference type="SMART" id="SM00421"/>
    </source>
</evidence>
<organism evidence="4 5">
    <name type="scientific">Nibrella saemangeumensis</name>
    <dbReference type="NCBI Taxonomy" id="1084526"/>
    <lineage>
        <taxon>Bacteria</taxon>
        <taxon>Pseudomonadati</taxon>
        <taxon>Bacteroidota</taxon>
        <taxon>Cytophagia</taxon>
        <taxon>Cytophagales</taxon>
        <taxon>Spirosomataceae</taxon>
        <taxon>Nibrella</taxon>
    </lineage>
</organism>
<dbReference type="InterPro" id="IPR016032">
    <property type="entry name" value="Sig_transdc_resp-reg_C-effctor"/>
</dbReference>
<evidence type="ECO:0000313" key="5">
    <source>
        <dbReference type="Proteomes" id="UP001501175"/>
    </source>
</evidence>
<evidence type="ECO:0000256" key="1">
    <source>
        <dbReference type="SAM" id="Coils"/>
    </source>
</evidence>
<name>A0ABP8MUS1_9BACT</name>
<reference evidence="5" key="1">
    <citation type="journal article" date="2019" name="Int. J. Syst. Evol. Microbiol.">
        <title>The Global Catalogue of Microorganisms (GCM) 10K type strain sequencing project: providing services to taxonomists for standard genome sequencing and annotation.</title>
        <authorList>
            <consortium name="The Broad Institute Genomics Platform"/>
            <consortium name="The Broad Institute Genome Sequencing Center for Infectious Disease"/>
            <person name="Wu L."/>
            <person name="Ma J."/>
        </authorList>
    </citation>
    <scope>NUCLEOTIDE SEQUENCE [LARGE SCALE GENOMIC DNA]</scope>
    <source>
        <strain evidence="5">JCM 17927</strain>
    </source>
</reference>
<protein>
    <recommendedName>
        <fullName evidence="3">HTH luxR-type domain-containing protein</fullName>
    </recommendedName>
</protein>
<keyword evidence="2" id="KW-0812">Transmembrane</keyword>
<dbReference type="EMBL" id="BAABHD010000024">
    <property type="protein sequence ID" value="GAA4455142.1"/>
    <property type="molecule type" value="Genomic_DNA"/>
</dbReference>
<feature type="transmembrane region" description="Helical" evidence="2">
    <location>
        <begin position="401"/>
        <end position="422"/>
    </location>
</feature>
<evidence type="ECO:0000256" key="2">
    <source>
        <dbReference type="SAM" id="Phobius"/>
    </source>
</evidence>
<proteinExistence type="predicted"/>
<dbReference type="Gene3D" id="1.25.40.10">
    <property type="entry name" value="Tetratricopeptide repeat domain"/>
    <property type="match status" value="1"/>
</dbReference>
<keyword evidence="5" id="KW-1185">Reference proteome</keyword>
<keyword evidence="2" id="KW-0472">Membrane</keyword>
<dbReference type="SMART" id="SM00421">
    <property type="entry name" value="HTH_LUXR"/>
    <property type="match status" value="1"/>
</dbReference>
<keyword evidence="1" id="KW-0175">Coiled coil</keyword>
<dbReference type="InterPro" id="IPR011990">
    <property type="entry name" value="TPR-like_helical_dom_sf"/>
</dbReference>
<dbReference type="Gene3D" id="1.10.10.10">
    <property type="entry name" value="Winged helix-like DNA-binding domain superfamily/Winged helix DNA-binding domain"/>
    <property type="match status" value="1"/>
</dbReference>
<evidence type="ECO:0000313" key="4">
    <source>
        <dbReference type="EMBL" id="GAA4455142.1"/>
    </source>
</evidence>
<dbReference type="Proteomes" id="UP001501175">
    <property type="component" value="Unassembled WGS sequence"/>
</dbReference>
<keyword evidence="2" id="KW-1133">Transmembrane helix</keyword>
<accession>A0ABP8MUS1</accession>
<comment type="caution">
    <text evidence="4">The sequence shown here is derived from an EMBL/GenBank/DDBJ whole genome shotgun (WGS) entry which is preliminary data.</text>
</comment>
<gene>
    <name evidence="4" type="ORF">GCM10023189_22630</name>
</gene>
<dbReference type="InterPro" id="IPR036388">
    <property type="entry name" value="WH-like_DNA-bd_sf"/>
</dbReference>
<dbReference type="SUPFAM" id="SSF48452">
    <property type="entry name" value="TPR-like"/>
    <property type="match status" value="2"/>
</dbReference>
<feature type="domain" description="HTH luxR-type" evidence="3">
    <location>
        <begin position="529"/>
        <end position="586"/>
    </location>
</feature>
<dbReference type="InterPro" id="IPR000792">
    <property type="entry name" value="Tscrpt_reg_LuxR_C"/>
</dbReference>
<sequence length="589" mass="68564">MVWPVVNNVKWMSACQYLQLTVFFLLSSFAYSVASPDSLLTLSSAQQLKAVIRVYNDLSKKDTNAANRFRQELAGFYEKNGSENDKLTFQTAILCTDRANMRYNNRFPARAQALLQTAERINNASLMARINLQMGLYQFNIAHNYYLTFKHYLRTFDLLKTLTEADFPERDYTIYLIARAYYEFFDYENAIRIGKVLTDAKPDGIANTHIYNTCMLGMASVKLKDYPAARRYFEWGLQHLPVRDFNNEAWVGILNGNIGLLLTEQQQENAAMPYLSEGIRLTTQTQVWDNAAIFGSKLATIYLNRNQLTRAGELARQAHQAALKMHMVKFSHVTYQVLADYYRKAGQTELAFRYADSAAFARDGYKRDIDVTLKHKAEMAVESERHQLQERIMQKEKERQVLLRNSIILLIALALVVTWLLYNRRLLQYRHRQQQLLAENKRTEFELKNAIGQLDQFTRNIQEKSVLIDQFSEQIRQMEQQLHPVADAHYQLLEQLQNSVLLTDEGWEEFRQLFEKVHQGYLVRLRDKLPGLSPAEVRFMALCKLNYSNKEMAAMLGVSTHAIRQHRSRLRRKLNLTEEIEIEELAATI</sequence>
<dbReference type="RefSeq" id="WP_345243517.1">
    <property type="nucleotide sequence ID" value="NZ_BAABHD010000024.1"/>
</dbReference>
<feature type="coiled-coil region" evidence="1">
    <location>
        <begin position="378"/>
        <end position="405"/>
    </location>
</feature>